<dbReference type="GO" id="GO:0004672">
    <property type="term" value="F:protein kinase activity"/>
    <property type="evidence" value="ECO:0007669"/>
    <property type="project" value="InterPro"/>
</dbReference>
<dbReference type="OrthoDB" id="5337378at2759"/>
<dbReference type="STRING" id="1448308.A0A2T2N3Y9"/>
<dbReference type="Pfam" id="PF00069">
    <property type="entry name" value="Pkinase"/>
    <property type="match status" value="1"/>
</dbReference>
<dbReference type="PROSITE" id="PS00108">
    <property type="entry name" value="PROTEIN_KINASE_ST"/>
    <property type="match status" value="1"/>
</dbReference>
<dbReference type="InterPro" id="IPR008271">
    <property type="entry name" value="Ser/Thr_kinase_AS"/>
</dbReference>
<accession>A0A2T2N3Y9</accession>
<dbReference type="SUPFAM" id="SSF56112">
    <property type="entry name" value="Protein kinase-like (PK-like)"/>
    <property type="match status" value="1"/>
</dbReference>
<organism evidence="2 3">
    <name type="scientific">Corynespora cassiicola Philippines</name>
    <dbReference type="NCBI Taxonomy" id="1448308"/>
    <lineage>
        <taxon>Eukaryota</taxon>
        <taxon>Fungi</taxon>
        <taxon>Dikarya</taxon>
        <taxon>Ascomycota</taxon>
        <taxon>Pezizomycotina</taxon>
        <taxon>Dothideomycetes</taxon>
        <taxon>Pleosporomycetidae</taxon>
        <taxon>Pleosporales</taxon>
        <taxon>Corynesporascaceae</taxon>
        <taxon>Corynespora</taxon>
    </lineage>
</organism>
<dbReference type="Gene3D" id="1.10.510.10">
    <property type="entry name" value="Transferase(Phosphotransferase) domain 1"/>
    <property type="match status" value="1"/>
</dbReference>
<name>A0A2T2N3Y9_CORCC</name>
<evidence type="ECO:0000313" key="2">
    <source>
        <dbReference type="EMBL" id="PSN60167.1"/>
    </source>
</evidence>
<dbReference type="PROSITE" id="PS50011">
    <property type="entry name" value="PROTEIN_KINASE_DOM"/>
    <property type="match status" value="1"/>
</dbReference>
<dbReference type="AlphaFoldDB" id="A0A2T2N3Y9"/>
<dbReference type="GO" id="GO:0005524">
    <property type="term" value="F:ATP binding"/>
    <property type="evidence" value="ECO:0007669"/>
    <property type="project" value="InterPro"/>
</dbReference>
<dbReference type="InterPro" id="IPR011009">
    <property type="entry name" value="Kinase-like_dom_sf"/>
</dbReference>
<dbReference type="Proteomes" id="UP000240883">
    <property type="component" value="Unassembled WGS sequence"/>
</dbReference>
<dbReference type="EMBL" id="KZ678150">
    <property type="protein sequence ID" value="PSN60167.1"/>
    <property type="molecule type" value="Genomic_DNA"/>
</dbReference>
<proteinExistence type="predicted"/>
<keyword evidence="3" id="KW-1185">Reference proteome</keyword>
<gene>
    <name evidence="2" type="ORF">BS50DRAFT_210800</name>
</gene>
<sequence length="418" mass="47580">MGRPLRVSIPHTSRSFRYRFLFVIFFLALFQQQRLLLLYRDALYAKYLPTRFPSNVEEYRPRLLRPDDEDAQFQDELLSNRKEWKILGQGFEGRTYTYHDSVIKTFTPGKSPFRNCAPGSSYGKWPTEIPASLYFGGSFTAAATQHANASSNANSASVGFLPVKAYFMATSSPAVGAEWHLVTPLVPGGNLNGLAKRIHRKRVSRSAQELDIEYRPVFVNLLNTLDSLHNDGYCHDDIKPSNIFVEDDLHWVVGDLGNVREISHPYHYSKIWKNNNQLEDCRANDVMRALKSYLLFLRSASEDTASFNRELFEGQTPWSRLFWWASADSLTMTVAELRVRSVVESPLQEPRDASDLEGPPSVHSICPFWKLFGSRFALSRAAHAVLPVSNSEKFARWASFSWFSGVPVSNECGYTHDD</sequence>
<feature type="domain" description="Protein kinase" evidence="1">
    <location>
        <begin position="81"/>
        <end position="418"/>
    </location>
</feature>
<protein>
    <recommendedName>
        <fullName evidence="1">Protein kinase domain-containing protein</fullName>
    </recommendedName>
</protein>
<evidence type="ECO:0000259" key="1">
    <source>
        <dbReference type="PROSITE" id="PS50011"/>
    </source>
</evidence>
<reference evidence="2 3" key="1">
    <citation type="journal article" date="2018" name="Front. Microbiol.">
        <title>Genome-Wide Analysis of Corynespora cassiicola Leaf Fall Disease Putative Effectors.</title>
        <authorList>
            <person name="Lopez D."/>
            <person name="Ribeiro S."/>
            <person name="Label P."/>
            <person name="Fumanal B."/>
            <person name="Venisse J.S."/>
            <person name="Kohler A."/>
            <person name="de Oliveira R.R."/>
            <person name="Labutti K."/>
            <person name="Lipzen A."/>
            <person name="Lail K."/>
            <person name="Bauer D."/>
            <person name="Ohm R.A."/>
            <person name="Barry K.W."/>
            <person name="Spatafora J."/>
            <person name="Grigoriev I.V."/>
            <person name="Martin F.M."/>
            <person name="Pujade-Renaud V."/>
        </authorList>
    </citation>
    <scope>NUCLEOTIDE SEQUENCE [LARGE SCALE GENOMIC DNA]</scope>
    <source>
        <strain evidence="2 3">Philippines</strain>
    </source>
</reference>
<dbReference type="InterPro" id="IPR000719">
    <property type="entry name" value="Prot_kinase_dom"/>
</dbReference>
<evidence type="ECO:0000313" key="3">
    <source>
        <dbReference type="Proteomes" id="UP000240883"/>
    </source>
</evidence>